<organism evidence="8">
    <name type="scientific">uncultured Anaerotruncus sp</name>
    <dbReference type="NCBI Taxonomy" id="905011"/>
    <lineage>
        <taxon>Bacteria</taxon>
        <taxon>Bacillati</taxon>
        <taxon>Bacillota</taxon>
        <taxon>Clostridia</taxon>
        <taxon>Eubacteriales</taxon>
        <taxon>Oscillospiraceae</taxon>
        <taxon>Anaerotruncus</taxon>
        <taxon>environmental samples</taxon>
    </lineage>
</organism>
<feature type="transmembrane region" description="Helical" evidence="6">
    <location>
        <begin position="394"/>
        <end position="420"/>
    </location>
</feature>
<evidence type="ECO:0000313" key="8">
    <source>
        <dbReference type="EMBL" id="VYS95603.1"/>
    </source>
</evidence>
<evidence type="ECO:0000256" key="2">
    <source>
        <dbReference type="ARBA" id="ARBA00022475"/>
    </source>
</evidence>
<feature type="transmembrane region" description="Helical" evidence="6">
    <location>
        <begin position="432"/>
        <end position="452"/>
    </location>
</feature>
<dbReference type="PANTHER" id="PTHR30619">
    <property type="entry name" value="DNA INTERNALIZATION/COMPETENCE PROTEIN COMEC/REC2"/>
    <property type="match status" value="1"/>
</dbReference>
<dbReference type="AlphaFoldDB" id="A0A6N2SPH7"/>
<feature type="transmembrane region" description="Helical" evidence="6">
    <location>
        <begin position="228"/>
        <end position="249"/>
    </location>
</feature>
<feature type="transmembrane region" description="Helical" evidence="6">
    <location>
        <begin position="369"/>
        <end position="388"/>
    </location>
</feature>
<keyword evidence="2" id="KW-1003">Cell membrane</keyword>
<dbReference type="Pfam" id="PF03772">
    <property type="entry name" value="Competence"/>
    <property type="match status" value="1"/>
</dbReference>
<evidence type="ECO:0000256" key="3">
    <source>
        <dbReference type="ARBA" id="ARBA00022692"/>
    </source>
</evidence>
<feature type="domain" description="ComEC/Rec2-related protein" evidence="7">
    <location>
        <begin position="207"/>
        <end position="475"/>
    </location>
</feature>
<feature type="transmembrane region" description="Helical" evidence="6">
    <location>
        <begin position="325"/>
        <end position="348"/>
    </location>
</feature>
<feature type="transmembrane region" description="Helical" evidence="6">
    <location>
        <begin position="458"/>
        <end position="476"/>
    </location>
</feature>
<name>A0A6N2SPH7_9FIRM</name>
<feature type="transmembrane region" description="Helical" evidence="6">
    <location>
        <begin position="48"/>
        <end position="69"/>
    </location>
</feature>
<accession>A0A6N2SPH7</accession>
<dbReference type="EMBL" id="CACRSL010000003">
    <property type="protein sequence ID" value="VYS95603.1"/>
    <property type="molecule type" value="Genomic_DNA"/>
</dbReference>
<comment type="subcellular location">
    <subcellularLocation>
        <location evidence="1">Cell membrane</location>
        <topology evidence="1">Multi-pass membrane protein</topology>
    </subcellularLocation>
</comment>
<dbReference type="NCBIfam" id="TIGR00360">
    <property type="entry name" value="ComEC_N-term"/>
    <property type="match status" value="1"/>
</dbReference>
<feature type="transmembrane region" description="Helical" evidence="6">
    <location>
        <begin position="12"/>
        <end position="41"/>
    </location>
</feature>
<evidence type="ECO:0000256" key="1">
    <source>
        <dbReference type="ARBA" id="ARBA00004651"/>
    </source>
</evidence>
<keyword evidence="5 6" id="KW-0472">Membrane</keyword>
<reference evidence="8" key="1">
    <citation type="submission" date="2019-11" db="EMBL/GenBank/DDBJ databases">
        <authorList>
            <person name="Feng L."/>
        </authorList>
    </citation>
    <scope>NUCLEOTIDE SEQUENCE</scope>
    <source>
        <strain evidence="8">AundefinedLFYP135</strain>
    </source>
</reference>
<dbReference type="PANTHER" id="PTHR30619:SF7">
    <property type="entry name" value="BETA-LACTAMASE DOMAIN PROTEIN"/>
    <property type="match status" value="1"/>
</dbReference>
<sequence length="629" mass="66412">MKRPFFPVGISFLTAMAVSFSFGVFGGVGMLLLLLPLALVLRGESRRVLGLVLAAVAIAGLLFQGHLWLRFEPAARLDGQTLLFTGTVLEREKAGRGERYQLKGRFPQVEGVGGTAIQLTSFSGWNLLPGEEVEALVELSALSFDTAWGRSAISRGVYLAAEPVGEPKIVPIPSHPVEGRLARYRWELGQRISSAVGGREGALCTGMALGDGGLLSREDSRAMRGAGLSHLLAVSGFHLVVLTGLLRQLLNKFRVKKRWKIPLLLALTWGYAALLGFPVSIRRAAVVFTLSLLAEAVDRQADGLTSLGVAALLIGMIDPFSAGSLSVQMTFLSSLGILLWTGPVVRFLEGRVLFFLGPRLPRVRWAVEAFALSLCAGLALSPLLAYHFGVVALYGPLAAVFTALLVPLALGATAVLALLPMAEPLAAPLARFAAAGILQVAHGVSSLPGAVWPAGDGAVPLVFAFAVALLMFLALAEAEGKTVRLAALGLAALLFGVLSVEQILSAGTIRQVGMEGWDGLVLLRQGRAVVVGSPGGASSGERLCDLLDRYGVEGLDLLVLPRKAEGTGLDLLLEEHPAACIVAAGSEEYREGLAGEAQVIPYGPMEIRLLGEGRLFLLPGGEVRVEREK</sequence>
<feature type="transmembrane region" description="Helical" evidence="6">
    <location>
        <begin position="483"/>
        <end position="500"/>
    </location>
</feature>
<evidence type="ECO:0000256" key="5">
    <source>
        <dbReference type="ARBA" id="ARBA00023136"/>
    </source>
</evidence>
<protein>
    <submittedName>
        <fullName evidence="8">ComEC family competence protein</fullName>
    </submittedName>
</protein>
<keyword evidence="3 6" id="KW-0812">Transmembrane</keyword>
<dbReference type="InterPro" id="IPR004477">
    <property type="entry name" value="ComEC_N"/>
</dbReference>
<proteinExistence type="predicted"/>
<evidence type="ECO:0000256" key="4">
    <source>
        <dbReference type="ARBA" id="ARBA00022989"/>
    </source>
</evidence>
<gene>
    <name evidence="8" type="ORF">AULFYP135_01063</name>
</gene>
<keyword evidence="4 6" id="KW-1133">Transmembrane helix</keyword>
<feature type="transmembrane region" description="Helical" evidence="6">
    <location>
        <begin position="261"/>
        <end position="281"/>
    </location>
</feature>
<dbReference type="InterPro" id="IPR052159">
    <property type="entry name" value="Competence_DNA_uptake"/>
</dbReference>
<evidence type="ECO:0000256" key="6">
    <source>
        <dbReference type="SAM" id="Phobius"/>
    </source>
</evidence>
<dbReference type="GO" id="GO:0005886">
    <property type="term" value="C:plasma membrane"/>
    <property type="evidence" value="ECO:0007669"/>
    <property type="project" value="UniProtKB-SubCell"/>
</dbReference>
<evidence type="ECO:0000259" key="7">
    <source>
        <dbReference type="Pfam" id="PF03772"/>
    </source>
</evidence>